<organism evidence="1 2">
    <name type="scientific">Algoriphagus oliviformis</name>
    <dbReference type="NCBI Taxonomy" id="2811231"/>
    <lineage>
        <taxon>Bacteria</taxon>
        <taxon>Pseudomonadati</taxon>
        <taxon>Bacteroidota</taxon>
        <taxon>Cytophagia</taxon>
        <taxon>Cytophagales</taxon>
        <taxon>Cyclobacteriaceae</taxon>
        <taxon>Algoriphagus</taxon>
    </lineage>
</organism>
<evidence type="ECO:0000313" key="2">
    <source>
        <dbReference type="Proteomes" id="UP000664317"/>
    </source>
</evidence>
<reference evidence="1 2" key="1">
    <citation type="submission" date="2021-03" db="EMBL/GenBank/DDBJ databases">
        <title>novel species isolated from a fishpond in China.</title>
        <authorList>
            <person name="Lu H."/>
            <person name="Cai Z."/>
        </authorList>
    </citation>
    <scope>NUCLEOTIDE SEQUENCE [LARGE SCALE GENOMIC DNA]</scope>
    <source>
        <strain evidence="1 2">H41</strain>
    </source>
</reference>
<dbReference type="PANTHER" id="PTHR12526:SF637">
    <property type="entry name" value="GLYCOSYLTRANSFERASE EPSF-RELATED"/>
    <property type="match status" value="1"/>
</dbReference>
<dbReference type="SUPFAM" id="SSF53756">
    <property type="entry name" value="UDP-Glycosyltransferase/glycogen phosphorylase"/>
    <property type="match status" value="1"/>
</dbReference>
<proteinExistence type="predicted"/>
<gene>
    <name evidence="1" type="ORF">J0A68_00110</name>
</gene>
<accession>A0ABS3C197</accession>
<dbReference type="Gene3D" id="3.40.50.2000">
    <property type="entry name" value="Glycogen Phosphorylase B"/>
    <property type="match status" value="1"/>
</dbReference>
<protein>
    <submittedName>
        <fullName evidence="1">Glycosyltransferase</fullName>
    </submittedName>
</protein>
<dbReference type="Proteomes" id="UP000664317">
    <property type="component" value="Unassembled WGS sequence"/>
</dbReference>
<evidence type="ECO:0000313" key="1">
    <source>
        <dbReference type="EMBL" id="MBN7809334.1"/>
    </source>
</evidence>
<dbReference type="Pfam" id="PF13692">
    <property type="entry name" value="Glyco_trans_1_4"/>
    <property type="match status" value="1"/>
</dbReference>
<dbReference type="EMBL" id="JAFKCT010000001">
    <property type="protein sequence ID" value="MBN7809334.1"/>
    <property type="molecule type" value="Genomic_DNA"/>
</dbReference>
<sequence>MNPVQQAIPIIFNPSENRENQYIRILVEGIEQKGFAVNSLDDFLKSSAHFRSIRLVHLNWFENLDESSAAAMWKSFFRKVSAILLIKGSGKKLVWTMHNRLSHEKGSGKLSGILIKLLLKSVDAVVIHCGETETILKEIHPRFAGKILKVPHPHFIGAYGQEKETTSSGPAPLRLLFLGAVKPYKNLELLIRLCRELGAAVELTIAGKAASDAYEASLRHLSAGAESIKLRLGFVEDKQIPELIGASDLLVLPYDLRSSLNSGTALLAFSYGRTVICPRIGTIDELGVQQGEVFTYTYASESEHEAKLREAIAQACEAKQAESQSLLQRGKAMKEFVKRENDPSIAAAGLDRLYRELLS</sequence>
<dbReference type="PANTHER" id="PTHR12526">
    <property type="entry name" value="GLYCOSYLTRANSFERASE"/>
    <property type="match status" value="1"/>
</dbReference>
<dbReference type="RefSeq" id="WP_206576148.1">
    <property type="nucleotide sequence ID" value="NZ_JAFKCT010000001.1"/>
</dbReference>
<keyword evidence="2" id="KW-1185">Reference proteome</keyword>
<comment type="caution">
    <text evidence="1">The sequence shown here is derived from an EMBL/GenBank/DDBJ whole genome shotgun (WGS) entry which is preliminary data.</text>
</comment>
<name>A0ABS3C197_9BACT</name>